<keyword evidence="1" id="KW-0808">Transferase</keyword>
<dbReference type="PANTHER" id="PTHR47017">
    <property type="entry name" value="ACYL-COA"/>
    <property type="match status" value="1"/>
</dbReference>
<dbReference type="InterPro" id="IPR007434">
    <property type="entry name" value="FemAB-like"/>
</dbReference>
<reference evidence="1 2" key="1">
    <citation type="submission" date="2018-05" db="EMBL/GenBank/DDBJ databases">
        <title>Spiribacter halobius sp. nov., a moderately halophilic bacterium isolated from marine solar saltern.</title>
        <authorList>
            <person name="Zheng W.-S."/>
            <person name="Lu D.-C."/>
            <person name="Du Z.-J."/>
        </authorList>
    </citation>
    <scope>NUCLEOTIDE SEQUENCE [LARGE SCALE GENOMIC DNA]</scope>
    <source>
        <strain evidence="1 2">E85</strain>
    </source>
</reference>
<gene>
    <name evidence="1" type="ORF">DEM34_12345</name>
</gene>
<proteinExistence type="predicted"/>
<dbReference type="Pfam" id="PF04339">
    <property type="entry name" value="FemAB_like"/>
    <property type="match status" value="1"/>
</dbReference>
<dbReference type="EMBL" id="QFFI01000019">
    <property type="protein sequence ID" value="PWG62408.1"/>
    <property type="molecule type" value="Genomic_DNA"/>
</dbReference>
<comment type="caution">
    <text evidence="1">The sequence shown here is derived from an EMBL/GenBank/DDBJ whole genome shotgun (WGS) entry which is preliminary data.</text>
</comment>
<dbReference type="RefSeq" id="WP_109679125.1">
    <property type="nucleotide sequence ID" value="NZ_CP086615.1"/>
</dbReference>
<protein>
    <submittedName>
        <fullName evidence="1">GNAT family N-acetyltransferase</fullName>
    </submittedName>
</protein>
<dbReference type="OrthoDB" id="9776898at2"/>
<evidence type="ECO:0000313" key="2">
    <source>
        <dbReference type="Proteomes" id="UP000245474"/>
    </source>
</evidence>
<dbReference type="InterPro" id="IPR016181">
    <property type="entry name" value="Acyl_CoA_acyltransferase"/>
</dbReference>
<dbReference type="Proteomes" id="UP000245474">
    <property type="component" value="Unassembled WGS sequence"/>
</dbReference>
<dbReference type="Gene3D" id="3.40.630.30">
    <property type="match status" value="1"/>
</dbReference>
<name>A0A2U2N016_9GAMM</name>
<evidence type="ECO:0000313" key="1">
    <source>
        <dbReference type="EMBL" id="PWG62408.1"/>
    </source>
</evidence>
<dbReference type="GO" id="GO:0016740">
    <property type="term" value="F:transferase activity"/>
    <property type="evidence" value="ECO:0007669"/>
    <property type="project" value="UniProtKB-KW"/>
</dbReference>
<dbReference type="AlphaFoldDB" id="A0A2U2N016"/>
<dbReference type="SUPFAM" id="SSF55729">
    <property type="entry name" value="Acyl-CoA N-acyltransferases (Nat)"/>
    <property type="match status" value="1"/>
</dbReference>
<accession>A0A2U2N016</accession>
<sequence>MELHAIPRIEDIEPGQWNRLAGAGNPFLRHEFLAALERHGAVSPRVGWAPHHLALYHDGALVAAAPAYLKSHSWGEFVFDFAWADAYERHGLDYYPKLVVAVPYSPVNGPRMLLAPEGDASRLRAALADGARAMTNQLELSSAHWLFPERPDHAALLRAGYQHRVGCQYHWYNAGYADFDEFLAGLTSKKRKNIRRERRLVREAGIELRIVHGHEADDALWAQLHGFYAKTFREHGNLPLISRACFADIGAALRDRVVLVVAERGGEPVAGAICLRDDHTLYGRYWGCREEIDGLHFEACYYQGIDYCIRHGLQRFEPGAQGEHKVARGFLPTLTHSAHYLADSRFRDAVGDFLARERQAVEAYAETLTMEGPYRVDMLERLRDEL</sequence>
<keyword evidence="2" id="KW-1185">Reference proteome</keyword>
<organism evidence="1 2">
    <name type="scientific">Sediminicurvatus halobius</name>
    <dbReference type="NCBI Taxonomy" id="2182432"/>
    <lineage>
        <taxon>Bacteria</taxon>
        <taxon>Pseudomonadati</taxon>
        <taxon>Pseudomonadota</taxon>
        <taxon>Gammaproteobacteria</taxon>
        <taxon>Chromatiales</taxon>
        <taxon>Ectothiorhodospiraceae</taxon>
        <taxon>Sediminicurvatus</taxon>
    </lineage>
</organism>
<dbReference type="PANTHER" id="PTHR47017:SF1">
    <property type="entry name" value="ACYL-COA"/>
    <property type="match status" value="1"/>
</dbReference>